<dbReference type="PIRSF" id="PIRSF000443">
    <property type="entry name" value="Homoser_Ac_trans"/>
    <property type="match status" value="1"/>
</dbReference>
<feature type="active site" description="Nucleophile" evidence="2 3">
    <location>
        <position position="146"/>
    </location>
</feature>
<dbReference type="HAMAP" id="MF_00296">
    <property type="entry name" value="MetX_acyltransf"/>
    <property type="match status" value="1"/>
</dbReference>
<dbReference type="EMBL" id="LJXT01000132">
    <property type="protein sequence ID" value="KPQ10271.1"/>
    <property type="molecule type" value="Genomic_DNA"/>
</dbReference>
<accession>A0A0P7ZZ58</accession>
<dbReference type="SUPFAM" id="SSF53474">
    <property type="entry name" value="alpha/beta-Hydrolases"/>
    <property type="match status" value="1"/>
</dbReference>
<comment type="caution">
    <text evidence="2">Lacks conserved residue(s) required for the propagation of feature annotation.</text>
</comment>
<dbReference type="Pfam" id="PF00561">
    <property type="entry name" value="Abhydrolase_1"/>
    <property type="match status" value="1"/>
</dbReference>
<dbReference type="Proteomes" id="UP000050421">
    <property type="component" value="Unassembled WGS sequence"/>
</dbReference>
<dbReference type="NCBIfam" id="TIGR01392">
    <property type="entry name" value="homoserO_Ac_trn"/>
    <property type="match status" value="1"/>
</dbReference>
<comment type="subunit">
    <text evidence="2">Homodimer.</text>
</comment>
<sequence length="350" mass="39153">MTEKLTIPSIEMRTESFSSQTPFELESGKVLPELELTYTTYGSLNAEQNNVVWVVHALTGDSKVGEWWKGMVGEDQFYDPANYFIICVNLPGSCYGSTNPLSINSQSGDAYYYDFPFLTTRDMAQALDLVRKGLGIRSIHTLLGGSLGGQVALEWAYLLEENLKNLVILASTAKSSPWVIGFNETQRMAIESDCTWGEKSPEAGRAGLETARAIAMLSYRHPSDFERKQQSPEGTVDGFRAATYLRYQGQKLGKRFTALSYWVLSKAMDSHDLGRGRESLENALQKIKARTLAVGVDSDLLFLPQESQFIANHIPKGSYREIKSTAGHDAFLIEFEQLQYILRSFYLNAD</sequence>
<comment type="similarity">
    <text evidence="2">Belongs to the AB hydrolase superfamily. MetX family.</text>
</comment>
<dbReference type="STRING" id="1305737.GCA_000526355_01026"/>
<dbReference type="PATRIC" id="fig|1305737.6.peg.153"/>
<dbReference type="PANTHER" id="PTHR32268">
    <property type="entry name" value="HOMOSERINE O-ACETYLTRANSFERASE"/>
    <property type="match status" value="1"/>
</dbReference>
<keyword evidence="2" id="KW-0963">Cytoplasm</keyword>
<feature type="active site" evidence="2 3">
    <location>
        <position position="299"/>
    </location>
</feature>
<dbReference type="InterPro" id="IPR008220">
    <property type="entry name" value="HAT_MetX-like"/>
</dbReference>
<dbReference type="eggNOG" id="COG2021">
    <property type="taxonomic scope" value="Bacteria"/>
</dbReference>
<comment type="caution">
    <text evidence="5">The sequence shown here is derived from an EMBL/GenBank/DDBJ whole genome shotgun (WGS) entry which is preliminary data.</text>
</comment>
<comment type="function">
    <text evidence="2">Transfers an acetyl group from acetyl-CoA to L-homoserine, forming acetyl-L-homoserine.</text>
</comment>
<comment type="catalytic activity">
    <reaction evidence="2">
        <text>L-homoserine + acetyl-CoA = O-acetyl-L-homoserine + CoA</text>
        <dbReference type="Rhea" id="RHEA:13701"/>
        <dbReference type="ChEBI" id="CHEBI:57287"/>
        <dbReference type="ChEBI" id="CHEBI:57288"/>
        <dbReference type="ChEBI" id="CHEBI:57476"/>
        <dbReference type="ChEBI" id="CHEBI:57716"/>
        <dbReference type="EC" id="2.3.1.31"/>
    </reaction>
</comment>
<dbReference type="EC" id="2.3.1.31" evidence="2"/>
<dbReference type="GO" id="GO:0004414">
    <property type="term" value="F:homoserine O-acetyltransferase activity"/>
    <property type="evidence" value="ECO:0007669"/>
    <property type="project" value="UniProtKB-UniRule"/>
</dbReference>
<name>A0A0P7ZZ58_9BACT</name>
<dbReference type="Gene3D" id="3.40.50.1820">
    <property type="entry name" value="alpha/beta hydrolase"/>
    <property type="match status" value="1"/>
</dbReference>
<gene>
    <name evidence="5" type="primary">metX</name>
    <name evidence="2" type="synonym">metXA</name>
    <name evidence="5" type="ORF">HLUCCX10_15815</name>
</gene>
<evidence type="ECO:0000256" key="1">
    <source>
        <dbReference type="ARBA" id="ARBA00022679"/>
    </source>
</evidence>
<reference evidence="5 6" key="1">
    <citation type="submission" date="2015-09" db="EMBL/GenBank/DDBJ databases">
        <title>Identification and resolution of microdiversity through metagenomic sequencing of parallel consortia.</title>
        <authorList>
            <person name="Nelson W.C."/>
            <person name="Romine M.F."/>
            <person name="Lindemann S.R."/>
        </authorList>
    </citation>
    <scope>NUCLEOTIDE SEQUENCE [LARGE SCALE GENOMIC DNA]</scope>
    <source>
        <strain evidence="5">HL-49</strain>
    </source>
</reference>
<proteinExistence type="inferred from homology"/>
<feature type="domain" description="AB hydrolase-1" evidence="4">
    <location>
        <begin position="51"/>
        <end position="333"/>
    </location>
</feature>
<feature type="active site" evidence="2 3">
    <location>
        <position position="328"/>
    </location>
</feature>
<dbReference type="GO" id="GO:0009086">
    <property type="term" value="P:methionine biosynthetic process"/>
    <property type="evidence" value="ECO:0007669"/>
    <property type="project" value="UniProtKB-UniRule"/>
</dbReference>
<dbReference type="AlphaFoldDB" id="A0A0P7ZZ58"/>
<keyword evidence="2" id="KW-0486">Methionine biosynthesis</keyword>
<evidence type="ECO:0000259" key="4">
    <source>
        <dbReference type="Pfam" id="PF00561"/>
    </source>
</evidence>
<dbReference type="GO" id="GO:0005737">
    <property type="term" value="C:cytoplasm"/>
    <property type="evidence" value="ECO:0007669"/>
    <property type="project" value="UniProtKB-SubCell"/>
</dbReference>
<evidence type="ECO:0000256" key="3">
    <source>
        <dbReference type="PIRSR" id="PIRSR000443-1"/>
    </source>
</evidence>
<dbReference type="InterPro" id="IPR029058">
    <property type="entry name" value="AB_hydrolase_fold"/>
</dbReference>
<comment type="pathway">
    <text evidence="2">Amino-acid biosynthesis; L-methionine biosynthesis via de novo pathway; O-acetyl-L-homoserine from L-homoserine: step 1/1.</text>
</comment>
<dbReference type="GO" id="GO:0009092">
    <property type="term" value="P:homoserine metabolic process"/>
    <property type="evidence" value="ECO:0007669"/>
    <property type="project" value="TreeGrafter"/>
</dbReference>
<dbReference type="InterPro" id="IPR000073">
    <property type="entry name" value="AB_hydrolase_1"/>
</dbReference>
<evidence type="ECO:0000256" key="2">
    <source>
        <dbReference type="HAMAP-Rule" id="MF_00296"/>
    </source>
</evidence>
<organism evidence="5 6">
    <name type="scientific">Algoriphagus marincola HL-49</name>
    <dbReference type="NCBI Taxonomy" id="1305737"/>
    <lineage>
        <taxon>Bacteria</taxon>
        <taxon>Pseudomonadati</taxon>
        <taxon>Bacteroidota</taxon>
        <taxon>Cytophagia</taxon>
        <taxon>Cytophagales</taxon>
        <taxon>Cyclobacteriaceae</taxon>
        <taxon>Algoriphagus</taxon>
    </lineage>
</organism>
<feature type="binding site" evidence="2">
    <location>
        <position position="212"/>
    </location>
    <ligand>
        <name>substrate</name>
    </ligand>
</feature>
<evidence type="ECO:0000313" key="6">
    <source>
        <dbReference type="Proteomes" id="UP000050421"/>
    </source>
</evidence>
<keyword evidence="2" id="KW-0028">Amino-acid biosynthesis</keyword>
<keyword evidence="2" id="KW-0012">Acyltransferase</keyword>
<dbReference type="PANTHER" id="PTHR32268:SF11">
    <property type="entry name" value="HOMOSERINE O-ACETYLTRANSFERASE"/>
    <property type="match status" value="1"/>
</dbReference>
<dbReference type="UniPathway" id="UPA00051">
    <property type="reaction ID" value="UER00074"/>
</dbReference>
<comment type="subcellular location">
    <subcellularLocation>
        <location evidence="2">Cytoplasm</location>
    </subcellularLocation>
</comment>
<keyword evidence="1 2" id="KW-0808">Transferase</keyword>
<evidence type="ECO:0000313" key="5">
    <source>
        <dbReference type="EMBL" id="KPQ10271.1"/>
    </source>
</evidence>
<protein>
    <recommendedName>
        <fullName evidence="2">Homoserine O-acetyltransferase</fullName>
        <shortName evidence="2">HAT</shortName>
        <ecNumber evidence="2">2.3.1.31</ecNumber>
    </recommendedName>
    <alternativeName>
        <fullName evidence="2">Homoserine transacetylase</fullName>
        <shortName evidence="2">HTA</shortName>
    </alternativeName>
</protein>
<feature type="binding site" evidence="2">
    <location>
        <position position="329"/>
    </location>
    <ligand>
        <name>substrate</name>
    </ligand>
</feature>